<dbReference type="InterPro" id="IPR001406">
    <property type="entry name" value="PsdUridine_synth_TruA"/>
</dbReference>
<comment type="function">
    <text evidence="4">Formation of pseudouridine at positions 38, 39 and 40 in the anticodon stem and loop of transfer RNAs.</text>
</comment>
<evidence type="ECO:0000256" key="5">
    <source>
        <dbReference type="PIRSR" id="PIRSR001430-1"/>
    </source>
</evidence>
<dbReference type="InterPro" id="IPR020097">
    <property type="entry name" value="PsdUridine_synth_TruA_a/b_dom"/>
</dbReference>
<sequence length="265" mass="28915">MQAPFEDEATEPAAPEGPLVRVRLTIAYHGSGFRGMATQPGQRTVGGVLSETIEKVVRAPVTLAVAGRTDAGVHAWGQVVAFDMPEGREQLDVGDLGVRLNRMLNPEIVVRAAAVAPRGFDPRRDATGRRYHYTVLNRLLPDPWLATTAWWVASPLDLRTMRAGCAPLIGEHDFSAFCRRQGEASLVRLVREAEWLDLGDGLLRFEIEASSFCQQMVRSIVGTLVDAGRGRRTAADVATALRVKDRARAGPVAPPHGLCLREVTY</sequence>
<evidence type="ECO:0000256" key="4">
    <source>
        <dbReference type="HAMAP-Rule" id="MF_00171"/>
    </source>
</evidence>
<comment type="catalytic activity">
    <reaction evidence="4 7">
        <text>uridine(38/39/40) in tRNA = pseudouridine(38/39/40) in tRNA</text>
        <dbReference type="Rhea" id="RHEA:22376"/>
        <dbReference type="Rhea" id="RHEA-COMP:10085"/>
        <dbReference type="Rhea" id="RHEA-COMP:10087"/>
        <dbReference type="ChEBI" id="CHEBI:65314"/>
        <dbReference type="ChEBI" id="CHEBI:65315"/>
        <dbReference type="EC" id="5.4.99.12"/>
    </reaction>
</comment>
<evidence type="ECO:0000256" key="6">
    <source>
        <dbReference type="PIRSR" id="PIRSR001430-2"/>
    </source>
</evidence>
<dbReference type="HAMAP" id="MF_00171">
    <property type="entry name" value="TruA"/>
    <property type="match status" value="1"/>
</dbReference>
<name>A0A6J4HW10_9ACTN</name>
<keyword evidence="3 4" id="KW-0413">Isomerase</keyword>
<dbReference type="InterPro" id="IPR020103">
    <property type="entry name" value="PsdUridine_synth_cat_dom_sf"/>
</dbReference>
<organism evidence="9">
    <name type="scientific">uncultured Acidimicrobiales bacterium</name>
    <dbReference type="NCBI Taxonomy" id="310071"/>
    <lineage>
        <taxon>Bacteria</taxon>
        <taxon>Bacillati</taxon>
        <taxon>Actinomycetota</taxon>
        <taxon>Acidimicrobiia</taxon>
        <taxon>Acidimicrobiales</taxon>
        <taxon>environmental samples</taxon>
    </lineage>
</organism>
<accession>A0A6J4HW10</accession>
<proteinExistence type="inferred from homology"/>
<comment type="similarity">
    <text evidence="1 4 7">Belongs to the tRNA pseudouridine synthase TruA family.</text>
</comment>
<evidence type="ECO:0000259" key="8">
    <source>
        <dbReference type="Pfam" id="PF01416"/>
    </source>
</evidence>
<comment type="subunit">
    <text evidence="4">Homodimer.</text>
</comment>
<dbReference type="EMBL" id="CADCSZ010000087">
    <property type="protein sequence ID" value="CAA9235012.1"/>
    <property type="molecule type" value="Genomic_DNA"/>
</dbReference>
<dbReference type="NCBIfam" id="TIGR00071">
    <property type="entry name" value="hisT_truA"/>
    <property type="match status" value="1"/>
</dbReference>
<gene>
    <name evidence="4" type="primary">truA</name>
    <name evidence="9" type="ORF">AVDCRST_MAG76-1454</name>
</gene>
<feature type="binding site" evidence="4 6">
    <location>
        <position position="131"/>
    </location>
    <ligand>
        <name>substrate</name>
    </ligand>
</feature>
<evidence type="ECO:0000256" key="7">
    <source>
        <dbReference type="RuleBase" id="RU003792"/>
    </source>
</evidence>
<dbReference type="EC" id="5.4.99.12" evidence="4"/>
<dbReference type="CDD" id="cd02570">
    <property type="entry name" value="PseudoU_synth_EcTruA"/>
    <property type="match status" value="1"/>
</dbReference>
<dbReference type="GO" id="GO:0031119">
    <property type="term" value="P:tRNA pseudouridine synthesis"/>
    <property type="evidence" value="ECO:0007669"/>
    <property type="project" value="UniProtKB-UniRule"/>
</dbReference>
<dbReference type="PANTHER" id="PTHR11142:SF0">
    <property type="entry name" value="TRNA PSEUDOURIDINE SYNTHASE-LIKE 1"/>
    <property type="match status" value="1"/>
</dbReference>
<dbReference type="PIRSF" id="PIRSF001430">
    <property type="entry name" value="tRNA_psdUrid_synth"/>
    <property type="match status" value="1"/>
</dbReference>
<dbReference type="InterPro" id="IPR020094">
    <property type="entry name" value="TruA/RsuA/RluB/E/F_N"/>
</dbReference>
<dbReference type="Gene3D" id="3.30.70.660">
    <property type="entry name" value="Pseudouridine synthase I, catalytic domain, C-terminal subdomain"/>
    <property type="match status" value="1"/>
</dbReference>
<feature type="active site" description="Nucleophile" evidence="4 5">
    <location>
        <position position="70"/>
    </location>
</feature>
<protein>
    <recommendedName>
        <fullName evidence="4">tRNA pseudouridine synthase A</fullName>
        <ecNumber evidence="4">5.4.99.12</ecNumber>
    </recommendedName>
    <alternativeName>
        <fullName evidence="4">tRNA pseudouridine(38-40) synthase</fullName>
    </alternativeName>
    <alternativeName>
        <fullName evidence="4">tRNA pseudouridylate synthase I</fullName>
    </alternativeName>
    <alternativeName>
        <fullName evidence="4">tRNA-uridine isomerase I</fullName>
    </alternativeName>
</protein>
<dbReference type="SUPFAM" id="SSF55120">
    <property type="entry name" value="Pseudouridine synthase"/>
    <property type="match status" value="1"/>
</dbReference>
<dbReference type="Gene3D" id="3.30.70.580">
    <property type="entry name" value="Pseudouridine synthase I, catalytic domain, N-terminal subdomain"/>
    <property type="match status" value="1"/>
</dbReference>
<dbReference type="GO" id="GO:0003723">
    <property type="term" value="F:RNA binding"/>
    <property type="evidence" value="ECO:0007669"/>
    <property type="project" value="InterPro"/>
</dbReference>
<dbReference type="InterPro" id="IPR020095">
    <property type="entry name" value="PsdUridine_synth_TruA_C"/>
</dbReference>
<dbReference type="Pfam" id="PF01416">
    <property type="entry name" value="PseudoU_synth_1"/>
    <property type="match status" value="1"/>
</dbReference>
<dbReference type="GO" id="GO:0160147">
    <property type="term" value="F:tRNA pseudouridine(38-40) synthase activity"/>
    <property type="evidence" value="ECO:0007669"/>
    <property type="project" value="UniProtKB-EC"/>
</dbReference>
<evidence type="ECO:0000256" key="3">
    <source>
        <dbReference type="ARBA" id="ARBA00023235"/>
    </source>
</evidence>
<dbReference type="PANTHER" id="PTHR11142">
    <property type="entry name" value="PSEUDOURIDYLATE SYNTHASE"/>
    <property type="match status" value="1"/>
</dbReference>
<reference evidence="9" key="1">
    <citation type="submission" date="2020-02" db="EMBL/GenBank/DDBJ databases">
        <authorList>
            <person name="Meier V. D."/>
        </authorList>
    </citation>
    <scope>NUCLEOTIDE SEQUENCE</scope>
    <source>
        <strain evidence="9">AVDCRST_MAG76</strain>
    </source>
</reference>
<feature type="domain" description="Pseudouridine synthase I TruA alpha/beta" evidence="8">
    <location>
        <begin position="167"/>
        <end position="265"/>
    </location>
</feature>
<keyword evidence="2 4" id="KW-0819">tRNA processing</keyword>
<comment type="caution">
    <text evidence="4">Lacks conserved residue(s) required for the propagation of feature annotation.</text>
</comment>
<dbReference type="AlphaFoldDB" id="A0A6J4HW10"/>
<evidence type="ECO:0000313" key="9">
    <source>
        <dbReference type="EMBL" id="CAA9235012.1"/>
    </source>
</evidence>
<evidence type="ECO:0000256" key="2">
    <source>
        <dbReference type="ARBA" id="ARBA00022694"/>
    </source>
</evidence>
<evidence type="ECO:0000256" key="1">
    <source>
        <dbReference type="ARBA" id="ARBA00009375"/>
    </source>
</evidence>